<evidence type="ECO:0000313" key="7">
    <source>
        <dbReference type="Proteomes" id="UP001177023"/>
    </source>
</evidence>
<reference evidence="6" key="1">
    <citation type="submission" date="2023-06" db="EMBL/GenBank/DDBJ databases">
        <authorList>
            <person name="Delattre M."/>
        </authorList>
    </citation>
    <scope>NUCLEOTIDE SEQUENCE</scope>
    <source>
        <strain evidence="6">AF72</strain>
    </source>
</reference>
<dbReference type="InterPro" id="IPR013761">
    <property type="entry name" value="SAM/pointed_sf"/>
</dbReference>
<keyword evidence="3" id="KW-0694">RNA-binding</keyword>
<evidence type="ECO:0000256" key="2">
    <source>
        <dbReference type="ARBA" id="ARBA00022737"/>
    </source>
</evidence>
<dbReference type="PROSITE" id="PS50105">
    <property type="entry name" value="SAM_DOMAIN"/>
    <property type="match status" value="1"/>
</dbReference>
<dbReference type="AlphaFoldDB" id="A0AA36DBS0"/>
<dbReference type="InterPro" id="IPR036612">
    <property type="entry name" value="KH_dom_type_1_sf"/>
</dbReference>
<feature type="region of interest" description="Disordered" evidence="4">
    <location>
        <begin position="1"/>
        <end position="29"/>
    </location>
</feature>
<dbReference type="CDD" id="cd22421">
    <property type="entry name" value="KH-I_BICC1_rpt2"/>
    <property type="match status" value="1"/>
</dbReference>
<feature type="non-terminal residue" evidence="6">
    <location>
        <position position="1"/>
    </location>
</feature>
<dbReference type="SUPFAM" id="SSF47769">
    <property type="entry name" value="SAM/Pointed domain"/>
    <property type="match status" value="1"/>
</dbReference>
<keyword evidence="7" id="KW-1185">Reference proteome</keyword>
<dbReference type="Pfam" id="PF00536">
    <property type="entry name" value="SAM_1"/>
    <property type="match status" value="1"/>
</dbReference>
<dbReference type="Gene3D" id="3.30.1370.10">
    <property type="entry name" value="K Homology domain, type 1"/>
    <property type="match status" value="1"/>
</dbReference>
<organism evidence="6 7">
    <name type="scientific">Mesorhabditis spiculigera</name>
    <dbReference type="NCBI Taxonomy" id="96644"/>
    <lineage>
        <taxon>Eukaryota</taxon>
        <taxon>Metazoa</taxon>
        <taxon>Ecdysozoa</taxon>
        <taxon>Nematoda</taxon>
        <taxon>Chromadorea</taxon>
        <taxon>Rhabditida</taxon>
        <taxon>Rhabditina</taxon>
        <taxon>Rhabditomorpha</taxon>
        <taxon>Rhabditoidea</taxon>
        <taxon>Rhabditidae</taxon>
        <taxon>Mesorhabditinae</taxon>
        <taxon>Mesorhabditis</taxon>
    </lineage>
</organism>
<gene>
    <name evidence="6" type="ORF">MSPICULIGERA_LOCUS22883</name>
</gene>
<dbReference type="Proteomes" id="UP001177023">
    <property type="component" value="Unassembled WGS sequence"/>
</dbReference>
<dbReference type="EMBL" id="CATQJA010002701">
    <property type="protein sequence ID" value="CAJ0584843.1"/>
    <property type="molecule type" value="Genomic_DNA"/>
</dbReference>
<sequence>MDVGLGLGPPRGPLGYEPDDGLPQADPLPDGWVEHRLQVDRKRLEAMITGNPLHGTGLYLQNADEFFRKVQEMSEAVVCWPSKLKIGAKTKKDPFVKILGLPHQVEVAAQLIAAKLQVKRDRVTLKMEIVHSAHSHIIGKGGRGSQTVMRHTGCHVHFPDGNKYSEDLTKSDQVSIAGPAAQVEQARRLLRDLCPVIIQLEVPYLAAHPPMFPPVTPTVNIMWKKISDCLLTCTLRGCAGNEADFQGALDSLLQMLHLPVDLYVCCRVLVEIRPVALKALYSSANMPRLVFEGTLKQDYTAIEACHAVSIQAKSRLGQGGEQVNFSIRAAEEQMVNVLRARQRILGQEQSETIDDDYDFMKITQNSEPIAPFSRSLVGRGNNSEESTRDAPLSPDPENSPIAHSLLTGAKHINGDSQLWSGQPSARRASREQMLFKAHQAISDTIGTSTRYPTDLWAGYGFSNSLPTDLLKGMIDLKMAAGADGANGHMAPGTSIKGLAAVREEEEDSSLSASSSSLSNTFSTRVFQKKQKLPAFSASTSIFESPLGASESAWDVSLFTEPAMVLAQLGLGEYTANLREQEIDMDAFLLLDEAALRDIGVATVGARKKIHHAILKLRESAKAQGYSL</sequence>
<dbReference type="SMART" id="SM00454">
    <property type="entry name" value="SAM"/>
    <property type="match status" value="1"/>
</dbReference>
<evidence type="ECO:0000259" key="5">
    <source>
        <dbReference type="PROSITE" id="PS50105"/>
    </source>
</evidence>
<dbReference type="PANTHER" id="PTHR10627">
    <property type="entry name" value="SCP160"/>
    <property type="match status" value="1"/>
</dbReference>
<name>A0AA36DBS0_9BILA</name>
<feature type="domain" description="SAM" evidence="5">
    <location>
        <begin position="553"/>
        <end position="619"/>
    </location>
</feature>
<dbReference type="GO" id="GO:0005737">
    <property type="term" value="C:cytoplasm"/>
    <property type="evidence" value="ECO:0007669"/>
    <property type="project" value="TreeGrafter"/>
</dbReference>
<dbReference type="SUPFAM" id="SSF54791">
    <property type="entry name" value="Eukaryotic type KH-domain (KH-domain type I)"/>
    <property type="match status" value="1"/>
</dbReference>
<dbReference type="InterPro" id="IPR047554">
    <property type="entry name" value="BICC1_KH-I_rpt2"/>
</dbReference>
<dbReference type="InterPro" id="IPR001660">
    <property type="entry name" value="SAM"/>
</dbReference>
<comment type="similarity">
    <text evidence="1">Belongs to the BicC family.</text>
</comment>
<accession>A0AA36DBS0</accession>
<dbReference type="SMART" id="SM00322">
    <property type="entry name" value="KH"/>
    <property type="match status" value="1"/>
</dbReference>
<dbReference type="InterPro" id="IPR004088">
    <property type="entry name" value="KH_dom_type_1"/>
</dbReference>
<dbReference type="InterPro" id="IPR004087">
    <property type="entry name" value="KH_dom"/>
</dbReference>
<dbReference type="InterPro" id="IPR047549">
    <property type="entry name" value="BICC1_KH-I_rpt1"/>
</dbReference>
<protein>
    <recommendedName>
        <fullName evidence="5">SAM domain-containing protein</fullName>
    </recommendedName>
</protein>
<proteinExistence type="inferred from homology"/>
<evidence type="ECO:0000256" key="3">
    <source>
        <dbReference type="PROSITE-ProRule" id="PRU00117"/>
    </source>
</evidence>
<dbReference type="Gene3D" id="1.10.150.50">
    <property type="entry name" value="Transcription Factor, Ets-1"/>
    <property type="match status" value="1"/>
</dbReference>
<evidence type="ECO:0000313" key="6">
    <source>
        <dbReference type="EMBL" id="CAJ0584843.1"/>
    </source>
</evidence>
<comment type="caution">
    <text evidence="6">The sequence shown here is derived from an EMBL/GenBank/DDBJ whole genome shotgun (WGS) entry which is preliminary data.</text>
</comment>
<feature type="region of interest" description="Disordered" evidence="4">
    <location>
        <begin position="371"/>
        <end position="402"/>
    </location>
</feature>
<evidence type="ECO:0000256" key="4">
    <source>
        <dbReference type="SAM" id="MobiDB-lite"/>
    </source>
</evidence>
<dbReference type="Pfam" id="PF24234">
    <property type="entry name" value="KH_BICC1_1st"/>
    <property type="match status" value="1"/>
</dbReference>
<evidence type="ECO:0000256" key="1">
    <source>
        <dbReference type="ARBA" id="ARBA00007662"/>
    </source>
</evidence>
<dbReference type="GO" id="GO:0003723">
    <property type="term" value="F:RNA binding"/>
    <property type="evidence" value="ECO:0007669"/>
    <property type="project" value="UniProtKB-UniRule"/>
</dbReference>
<dbReference type="PROSITE" id="PS50084">
    <property type="entry name" value="KH_TYPE_1"/>
    <property type="match status" value="1"/>
</dbReference>
<dbReference type="PANTHER" id="PTHR10627:SF69">
    <property type="entry name" value="PROTEIN BICAUDAL C"/>
    <property type="match status" value="1"/>
</dbReference>
<keyword evidence="2" id="KW-0677">Repeat</keyword>
<dbReference type="Pfam" id="PF00013">
    <property type="entry name" value="KH_1"/>
    <property type="match status" value="1"/>
</dbReference>